<protein>
    <submittedName>
        <fullName evidence="4">D-2-hydroxyacid dehydrogenase</fullName>
    </submittedName>
</protein>
<accession>A0A3D8MEJ2</accession>
<dbReference type="GO" id="GO:0051287">
    <property type="term" value="F:NAD binding"/>
    <property type="evidence" value="ECO:0007669"/>
    <property type="project" value="InterPro"/>
</dbReference>
<dbReference type="OrthoDB" id="9787219at2"/>
<dbReference type="InterPro" id="IPR006140">
    <property type="entry name" value="D-isomer_DH_NAD-bd"/>
</dbReference>
<dbReference type="AlphaFoldDB" id="A0A3D8MEJ2"/>
<evidence type="ECO:0000313" key="4">
    <source>
        <dbReference type="EMBL" id="RDV28971.1"/>
    </source>
</evidence>
<keyword evidence="1" id="KW-0560">Oxidoreductase</keyword>
<organism evidence="4 5">
    <name type="scientific">Alteromonas aestuariivivens</name>
    <dbReference type="NCBI Taxonomy" id="1938339"/>
    <lineage>
        <taxon>Bacteria</taxon>
        <taxon>Pseudomonadati</taxon>
        <taxon>Pseudomonadota</taxon>
        <taxon>Gammaproteobacteria</taxon>
        <taxon>Alteromonadales</taxon>
        <taxon>Alteromonadaceae</taxon>
        <taxon>Alteromonas/Salinimonas group</taxon>
        <taxon>Alteromonas</taxon>
    </lineage>
</organism>
<reference evidence="5" key="1">
    <citation type="submission" date="2018-08" db="EMBL/GenBank/DDBJ databases">
        <authorList>
            <person name="Zhang J."/>
            <person name="Du Z.-J."/>
        </authorList>
    </citation>
    <scope>NUCLEOTIDE SEQUENCE [LARGE SCALE GENOMIC DNA]</scope>
    <source>
        <strain evidence="5">KCTC 52655</strain>
    </source>
</reference>
<dbReference type="InterPro" id="IPR036291">
    <property type="entry name" value="NAD(P)-bd_dom_sf"/>
</dbReference>
<keyword evidence="2" id="KW-0520">NAD</keyword>
<keyword evidence="5" id="KW-1185">Reference proteome</keyword>
<dbReference type="SUPFAM" id="SSF51735">
    <property type="entry name" value="NAD(P)-binding Rossmann-fold domains"/>
    <property type="match status" value="1"/>
</dbReference>
<comment type="caution">
    <text evidence="4">The sequence shown here is derived from an EMBL/GenBank/DDBJ whole genome shotgun (WGS) entry which is preliminary data.</text>
</comment>
<dbReference type="Pfam" id="PF02826">
    <property type="entry name" value="2-Hacid_dh_C"/>
    <property type="match status" value="1"/>
</dbReference>
<feature type="domain" description="D-isomer specific 2-hydroxyacid dehydrogenase NAD-binding" evidence="3">
    <location>
        <begin position="110"/>
        <end position="285"/>
    </location>
</feature>
<dbReference type="EMBL" id="QRHA01000001">
    <property type="protein sequence ID" value="RDV28971.1"/>
    <property type="molecule type" value="Genomic_DNA"/>
</dbReference>
<gene>
    <name evidence="4" type="ORF">DXV75_00430</name>
</gene>
<dbReference type="CDD" id="cd05300">
    <property type="entry name" value="2-Hacid_dh_1"/>
    <property type="match status" value="1"/>
</dbReference>
<evidence type="ECO:0000313" key="5">
    <source>
        <dbReference type="Proteomes" id="UP000256561"/>
    </source>
</evidence>
<sequence>MNAANVQPALHISILSADANAYEAQLNACLPHNARVIQAASNSDQIDCSKISILLADPNLAAQVIPHSPGLIWCQSTWAGNAPLLKLARRDYRLTGVKGVFTRQMREYLFAYLLHFSRNVDGFRQAQLQARSRWSVPGYFSLQNKTIGILGAGSIGQSLLPALHMFGLRCVALVNYGRRMEGFDAVYPPDQKAGFAAECDFVFNLLPDTPSTRHMIDAEFLKNLHPEAVLINAGRGSVLEEQALLEALDNQQLRAAVLDVFEQEPLPDEHPYWSHEKIWITQHTAAESQPEDIAEVFLNNLSRLQQGLPLLYEFDFTKGY</sequence>
<evidence type="ECO:0000256" key="2">
    <source>
        <dbReference type="ARBA" id="ARBA00023027"/>
    </source>
</evidence>
<dbReference type="PANTHER" id="PTHR43333:SF1">
    <property type="entry name" value="D-ISOMER SPECIFIC 2-HYDROXYACID DEHYDROGENASE NAD-BINDING DOMAIN-CONTAINING PROTEIN"/>
    <property type="match status" value="1"/>
</dbReference>
<dbReference type="GO" id="GO:0016491">
    <property type="term" value="F:oxidoreductase activity"/>
    <property type="evidence" value="ECO:0007669"/>
    <property type="project" value="UniProtKB-KW"/>
</dbReference>
<dbReference type="Proteomes" id="UP000256561">
    <property type="component" value="Unassembled WGS sequence"/>
</dbReference>
<dbReference type="RefSeq" id="WP_115591262.1">
    <property type="nucleotide sequence ID" value="NZ_QRHA01000001.1"/>
</dbReference>
<dbReference type="PANTHER" id="PTHR43333">
    <property type="entry name" value="2-HACID_DH_C DOMAIN-CONTAINING PROTEIN"/>
    <property type="match status" value="1"/>
</dbReference>
<proteinExistence type="predicted"/>
<evidence type="ECO:0000259" key="3">
    <source>
        <dbReference type="Pfam" id="PF02826"/>
    </source>
</evidence>
<dbReference type="Gene3D" id="3.40.50.720">
    <property type="entry name" value="NAD(P)-binding Rossmann-like Domain"/>
    <property type="match status" value="2"/>
</dbReference>
<name>A0A3D8MEJ2_9ALTE</name>
<evidence type="ECO:0000256" key="1">
    <source>
        <dbReference type="ARBA" id="ARBA00023002"/>
    </source>
</evidence>